<dbReference type="AlphaFoldDB" id="A0A086TG53"/>
<proteinExistence type="predicted"/>
<evidence type="ECO:0000256" key="1">
    <source>
        <dbReference type="SAM" id="MobiDB-lite"/>
    </source>
</evidence>
<comment type="caution">
    <text evidence="2">The sequence shown here is derived from an EMBL/GenBank/DDBJ whole genome shotgun (WGS) entry which is preliminary data.</text>
</comment>
<sequence length="267" mass="30281">MNLDILDRQGGTPSIHIQPDRYGSIRATTQRLAHHSFSRHTWAMISCYIALALKATIYMQVRGLSARALLDWPNRNWLQAGMASIRCFVVIASALELHVRPPQIVSKGGWLAHFVPSSRSNFACASIAKRGPMPTRGLGYYDLMTDAQYRLSAPRIAFDIPPLLCWVPIRRRRMRVEAEQNFSSPAELSRRSYLIRGTLVMWRERAVLEHYWPRKLSLDSEGIESMDGCAGDSRLPRLLSRCRDRQSDAKEVKTGRGLQTMPSMAQA</sequence>
<dbReference type="EMBL" id="JPKY01000004">
    <property type="protein sequence ID" value="KFH48335.1"/>
    <property type="molecule type" value="Genomic_DNA"/>
</dbReference>
<evidence type="ECO:0000313" key="2">
    <source>
        <dbReference type="EMBL" id="KFH48335.1"/>
    </source>
</evidence>
<accession>A0A086TG53</accession>
<name>A0A086TG53_HAPC1</name>
<gene>
    <name evidence="2" type="ORF">ACRE_009180</name>
</gene>
<protein>
    <submittedName>
        <fullName evidence="2">Uncharacterized protein</fullName>
    </submittedName>
</protein>
<evidence type="ECO:0000313" key="3">
    <source>
        <dbReference type="Proteomes" id="UP000029964"/>
    </source>
</evidence>
<reference evidence="3" key="1">
    <citation type="journal article" date="2014" name="Genome Announc.">
        <title>Genome sequence and annotation of Acremonium chrysogenum, producer of the beta-lactam antibiotic cephalosporin C.</title>
        <authorList>
            <person name="Terfehr D."/>
            <person name="Dahlmann T.A."/>
            <person name="Specht T."/>
            <person name="Zadra I."/>
            <person name="Kuernsteiner H."/>
            <person name="Kueck U."/>
        </authorList>
    </citation>
    <scope>NUCLEOTIDE SEQUENCE [LARGE SCALE GENOMIC DNA]</scope>
    <source>
        <strain evidence="3">ATCC 11550 / CBS 779.69 / DSM 880 / IAM 14645 / JCM 23072 / IMI 49137</strain>
    </source>
</reference>
<feature type="region of interest" description="Disordered" evidence="1">
    <location>
        <begin position="244"/>
        <end position="267"/>
    </location>
</feature>
<dbReference type="HOGENOM" id="CLU_1041935_0_0_1"/>
<feature type="compositionally biased region" description="Basic and acidic residues" evidence="1">
    <location>
        <begin position="244"/>
        <end position="254"/>
    </location>
</feature>
<keyword evidence="3" id="KW-1185">Reference proteome</keyword>
<organism evidence="2 3">
    <name type="scientific">Hapsidospora chrysogenum (strain ATCC 11550 / CBS 779.69 / DSM 880 / IAM 14645 / JCM 23072 / IMI 49137)</name>
    <name type="common">Acremonium chrysogenum</name>
    <dbReference type="NCBI Taxonomy" id="857340"/>
    <lineage>
        <taxon>Eukaryota</taxon>
        <taxon>Fungi</taxon>
        <taxon>Dikarya</taxon>
        <taxon>Ascomycota</taxon>
        <taxon>Pezizomycotina</taxon>
        <taxon>Sordariomycetes</taxon>
        <taxon>Hypocreomycetidae</taxon>
        <taxon>Hypocreales</taxon>
        <taxon>Bionectriaceae</taxon>
        <taxon>Hapsidospora</taxon>
    </lineage>
</organism>
<dbReference type="Proteomes" id="UP000029964">
    <property type="component" value="Unassembled WGS sequence"/>
</dbReference>